<dbReference type="GO" id="GO:0000049">
    <property type="term" value="F:tRNA binding"/>
    <property type="evidence" value="ECO:0007669"/>
    <property type="project" value="UniProtKB-UniRule"/>
</dbReference>
<keyword evidence="9 14" id="KW-0819">tRNA processing</keyword>
<accession>A0A517YBS6</accession>
<feature type="binding site" evidence="14">
    <location>
        <begin position="221"/>
        <end position="223"/>
    </location>
    <ligand>
        <name>S-adenosyl-L-methionine</name>
        <dbReference type="ChEBI" id="CHEBI:59789"/>
    </ligand>
</feature>
<feature type="binding site" evidence="14">
    <location>
        <position position="198"/>
    </location>
    <ligand>
        <name>S-adenosyl-L-methionine</name>
        <dbReference type="ChEBI" id="CHEBI:59789"/>
    </ligand>
</feature>
<comment type="similarity">
    <text evidence="2 14">Belongs to the radical SAM superfamily. RlmN family.</text>
</comment>
<dbReference type="Pfam" id="PF21016">
    <property type="entry name" value="RlmN_N"/>
    <property type="match status" value="1"/>
</dbReference>
<dbReference type="EC" id="2.1.1.192" evidence="14"/>
<evidence type="ECO:0000256" key="14">
    <source>
        <dbReference type="HAMAP-Rule" id="MF_01849"/>
    </source>
</evidence>
<keyword evidence="12 14" id="KW-0411">Iron-sulfur</keyword>
<dbReference type="PROSITE" id="PS51918">
    <property type="entry name" value="RADICAL_SAM"/>
    <property type="match status" value="1"/>
</dbReference>
<keyword evidence="17" id="KW-1185">Reference proteome</keyword>
<dbReference type="InterPro" id="IPR006638">
    <property type="entry name" value="Elp3/MiaA/NifB-like_rSAM"/>
</dbReference>
<dbReference type="SMART" id="SM00729">
    <property type="entry name" value="Elp3"/>
    <property type="match status" value="1"/>
</dbReference>
<proteinExistence type="inferred from homology"/>
<evidence type="ECO:0000259" key="15">
    <source>
        <dbReference type="PROSITE" id="PS51918"/>
    </source>
</evidence>
<dbReference type="InterPro" id="IPR027492">
    <property type="entry name" value="RNA_MTrfase_RlmN"/>
</dbReference>
<dbReference type="PANTHER" id="PTHR30544:SF5">
    <property type="entry name" value="RADICAL SAM CORE DOMAIN-CONTAINING PROTEIN"/>
    <property type="match status" value="1"/>
</dbReference>
<comment type="miscellaneous">
    <text evidence="14">Reaction proceeds by a ping-pong mechanism involving intermediate methylation of a conserved cysteine residue.</text>
</comment>
<keyword evidence="10 14" id="KW-0479">Metal-binding</keyword>
<dbReference type="CDD" id="cd01335">
    <property type="entry name" value="Radical_SAM"/>
    <property type="match status" value="1"/>
</dbReference>
<evidence type="ECO:0000256" key="6">
    <source>
        <dbReference type="ARBA" id="ARBA00022603"/>
    </source>
</evidence>
<evidence type="ECO:0000313" key="17">
    <source>
        <dbReference type="Proteomes" id="UP000315017"/>
    </source>
</evidence>
<dbReference type="HAMAP" id="MF_01849">
    <property type="entry name" value="RNA_methyltr_RlmN"/>
    <property type="match status" value="1"/>
</dbReference>
<dbReference type="RefSeq" id="WP_145088778.1">
    <property type="nucleotide sequence ID" value="NZ_CP036274.1"/>
</dbReference>
<feature type="binding site" evidence="14">
    <location>
        <position position="121"/>
    </location>
    <ligand>
        <name>[4Fe-4S] cluster</name>
        <dbReference type="ChEBI" id="CHEBI:49883"/>
        <note>4Fe-4S-S-AdoMet</note>
    </ligand>
</feature>
<evidence type="ECO:0000313" key="16">
    <source>
        <dbReference type="EMBL" id="QDU27706.1"/>
    </source>
</evidence>
<evidence type="ECO:0000256" key="2">
    <source>
        <dbReference type="ARBA" id="ARBA00007544"/>
    </source>
</evidence>
<dbReference type="GO" id="GO:0005737">
    <property type="term" value="C:cytoplasm"/>
    <property type="evidence" value="ECO:0007669"/>
    <property type="project" value="UniProtKB-SubCell"/>
</dbReference>
<organism evidence="16 17">
    <name type="scientific">Anatilimnocola aggregata</name>
    <dbReference type="NCBI Taxonomy" id="2528021"/>
    <lineage>
        <taxon>Bacteria</taxon>
        <taxon>Pseudomonadati</taxon>
        <taxon>Planctomycetota</taxon>
        <taxon>Planctomycetia</taxon>
        <taxon>Pirellulales</taxon>
        <taxon>Pirellulaceae</taxon>
        <taxon>Anatilimnocola</taxon>
    </lineage>
</organism>
<comment type="function">
    <text evidence="14">Specifically methylates position 2 of adenine 2503 in 23S rRNA and position 2 of adenine 37 in tRNAs.</text>
</comment>
<comment type="catalytic activity">
    <reaction evidence="14">
        <text>adenosine(37) in tRNA + 2 reduced [2Fe-2S]-[ferredoxin] + 2 S-adenosyl-L-methionine = 2-methyladenosine(37) in tRNA + 5'-deoxyadenosine + L-methionine + 2 oxidized [2Fe-2S]-[ferredoxin] + S-adenosyl-L-homocysteine</text>
        <dbReference type="Rhea" id="RHEA:43332"/>
        <dbReference type="Rhea" id="RHEA-COMP:10000"/>
        <dbReference type="Rhea" id="RHEA-COMP:10001"/>
        <dbReference type="Rhea" id="RHEA-COMP:10162"/>
        <dbReference type="Rhea" id="RHEA-COMP:10485"/>
        <dbReference type="ChEBI" id="CHEBI:17319"/>
        <dbReference type="ChEBI" id="CHEBI:33737"/>
        <dbReference type="ChEBI" id="CHEBI:33738"/>
        <dbReference type="ChEBI" id="CHEBI:57844"/>
        <dbReference type="ChEBI" id="CHEBI:57856"/>
        <dbReference type="ChEBI" id="CHEBI:59789"/>
        <dbReference type="ChEBI" id="CHEBI:74411"/>
        <dbReference type="ChEBI" id="CHEBI:74497"/>
        <dbReference type="EC" id="2.1.1.192"/>
    </reaction>
</comment>
<evidence type="ECO:0000256" key="3">
    <source>
        <dbReference type="ARBA" id="ARBA00022485"/>
    </source>
</evidence>
<keyword evidence="8 14" id="KW-0949">S-adenosyl-L-methionine</keyword>
<keyword evidence="3 14" id="KW-0004">4Fe-4S</keyword>
<dbReference type="SUPFAM" id="SSF102114">
    <property type="entry name" value="Radical SAM enzymes"/>
    <property type="match status" value="1"/>
</dbReference>
<dbReference type="GO" id="GO:0051539">
    <property type="term" value="F:4 iron, 4 sulfur cluster binding"/>
    <property type="evidence" value="ECO:0007669"/>
    <property type="project" value="UniProtKB-UniRule"/>
</dbReference>
<sequence>MHSLLDPNPAPLKSWLAEKGYPAYRAAQIRKWVFERRAKDFGEMNDLPKKLREELAADWQLWTAQVVKHQQSADGTEKLLLELPGAGSLPGVPGRIECVLLRDGDRRSICISSQVGCAMGCVFCASGLDGVDRNLTAAEIIEQMLLLQRLLPAEERLSHIVVMGMGEPLANLDNVLLALDEASADDGLGISHRRITISTVGLPKQLHQLCERNARYHLAVSLHAPNDELRNQIVPVNKNIGLDEVIAAADRYFEVSGRRLTFEYVLLAGINDQPQHAKQLVALLAKRTALLNVIPYNPVAGLPYQTPSASAVNRFRDILLEGGINIKFRQRKGAEIDAACGQLRRSTPALLPIGSK</sequence>
<feature type="binding site" evidence="14">
    <location>
        <begin position="166"/>
        <end position="167"/>
    </location>
    <ligand>
        <name>S-adenosyl-L-methionine</name>
        <dbReference type="ChEBI" id="CHEBI:59789"/>
    </ligand>
</feature>
<dbReference type="Gene3D" id="3.20.20.70">
    <property type="entry name" value="Aldolase class I"/>
    <property type="match status" value="1"/>
</dbReference>
<dbReference type="InterPro" id="IPR040072">
    <property type="entry name" value="Methyltransferase_A"/>
</dbReference>
<protein>
    <recommendedName>
        <fullName evidence="14">Probable dual-specificity RNA methyltransferase RlmN</fullName>
        <ecNumber evidence="14">2.1.1.192</ecNumber>
    </recommendedName>
    <alternativeName>
        <fullName evidence="14">23S rRNA (adenine(2503)-C(2))-methyltransferase</fullName>
    </alternativeName>
    <alternativeName>
        <fullName evidence="14">23S rRNA m2A2503 methyltransferase</fullName>
    </alternativeName>
    <alternativeName>
        <fullName evidence="14">Ribosomal RNA large subunit methyltransferase N</fullName>
    </alternativeName>
    <alternativeName>
        <fullName evidence="14">tRNA (adenine(37)-C(2))-methyltransferase</fullName>
    </alternativeName>
    <alternativeName>
        <fullName evidence="14">tRNA m2A37 methyltransferase</fullName>
    </alternativeName>
</protein>
<dbReference type="InterPro" id="IPR004383">
    <property type="entry name" value="rRNA_lsu_MTrfase_RlmN/Cfr"/>
</dbReference>
<evidence type="ECO:0000256" key="8">
    <source>
        <dbReference type="ARBA" id="ARBA00022691"/>
    </source>
</evidence>
<dbReference type="Gene3D" id="1.10.150.530">
    <property type="match status" value="1"/>
</dbReference>
<evidence type="ECO:0000256" key="1">
    <source>
        <dbReference type="ARBA" id="ARBA00004496"/>
    </source>
</evidence>
<keyword evidence="4 14" id="KW-0963">Cytoplasm</keyword>
<dbReference type="InterPro" id="IPR013785">
    <property type="entry name" value="Aldolase_TIM"/>
</dbReference>
<dbReference type="GO" id="GO:0030488">
    <property type="term" value="P:tRNA methylation"/>
    <property type="evidence" value="ECO:0007669"/>
    <property type="project" value="UniProtKB-UniRule"/>
</dbReference>
<name>A0A517YBS6_9BACT</name>
<dbReference type="SFLD" id="SFLDG01062">
    <property type="entry name" value="methyltransferase_(Class_A)"/>
    <property type="match status" value="1"/>
</dbReference>
<reference evidence="16 17" key="1">
    <citation type="submission" date="2019-02" db="EMBL/GenBank/DDBJ databases">
        <title>Deep-cultivation of Planctomycetes and their phenomic and genomic characterization uncovers novel biology.</title>
        <authorList>
            <person name="Wiegand S."/>
            <person name="Jogler M."/>
            <person name="Boedeker C."/>
            <person name="Pinto D."/>
            <person name="Vollmers J."/>
            <person name="Rivas-Marin E."/>
            <person name="Kohn T."/>
            <person name="Peeters S.H."/>
            <person name="Heuer A."/>
            <person name="Rast P."/>
            <person name="Oberbeckmann S."/>
            <person name="Bunk B."/>
            <person name="Jeske O."/>
            <person name="Meyerdierks A."/>
            <person name="Storesund J.E."/>
            <person name="Kallscheuer N."/>
            <person name="Luecker S."/>
            <person name="Lage O.M."/>
            <person name="Pohl T."/>
            <person name="Merkel B.J."/>
            <person name="Hornburger P."/>
            <person name="Mueller R.-W."/>
            <person name="Bruemmer F."/>
            <person name="Labrenz M."/>
            <person name="Spormann A.M."/>
            <person name="Op den Camp H."/>
            <person name="Overmann J."/>
            <person name="Amann R."/>
            <person name="Jetten M.S.M."/>
            <person name="Mascher T."/>
            <person name="Medema M.H."/>
            <person name="Devos D.P."/>
            <person name="Kaster A.-K."/>
            <person name="Ovreas L."/>
            <person name="Rohde M."/>
            <person name="Galperin M.Y."/>
            <person name="Jogler C."/>
        </authorList>
    </citation>
    <scope>NUCLEOTIDE SEQUENCE [LARGE SCALE GENOMIC DNA]</scope>
    <source>
        <strain evidence="16 17">ETA_A8</strain>
    </source>
</reference>
<dbReference type="InterPro" id="IPR058240">
    <property type="entry name" value="rSAM_sf"/>
</dbReference>
<feature type="active site" description="Proton acceptor" evidence="14">
    <location>
        <position position="97"/>
    </location>
</feature>
<comment type="subcellular location">
    <subcellularLocation>
        <location evidence="1 14">Cytoplasm</location>
    </subcellularLocation>
</comment>
<dbReference type="Pfam" id="PF04055">
    <property type="entry name" value="Radical_SAM"/>
    <property type="match status" value="1"/>
</dbReference>
<evidence type="ECO:0000256" key="11">
    <source>
        <dbReference type="ARBA" id="ARBA00023004"/>
    </source>
</evidence>
<dbReference type="AlphaFoldDB" id="A0A517YBS6"/>
<feature type="active site" description="S-methylcysteine intermediate" evidence="14">
    <location>
        <position position="340"/>
    </location>
</feature>
<dbReference type="GO" id="GO:0070475">
    <property type="term" value="P:rRNA base methylation"/>
    <property type="evidence" value="ECO:0007669"/>
    <property type="project" value="UniProtKB-UniRule"/>
</dbReference>
<dbReference type="GO" id="GO:0046872">
    <property type="term" value="F:metal ion binding"/>
    <property type="evidence" value="ECO:0007669"/>
    <property type="project" value="UniProtKB-KW"/>
</dbReference>
<keyword evidence="5 14" id="KW-0698">rRNA processing</keyword>
<dbReference type="PANTHER" id="PTHR30544">
    <property type="entry name" value="23S RRNA METHYLTRANSFERASE"/>
    <property type="match status" value="1"/>
</dbReference>
<dbReference type="EMBL" id="CP036274">
    <property type="protein sequence ID" value="QDU27706.1"/>
    <property type="molecule type" value="Genomic_DNA"/>
</dbReference>
<keyword evidence="13 14" id="KW-1015">Disulfide bond</keyword>
<feature type="domain" description="Radical SAM core" evidence="15">
    <location>
        <begin position="103"/>
        <end position="329"/>
    </location>
</feature>
<dbReference type="FunFam" id="3.20.20.70:FF:000014">
    <property type="entry name" value="Probable dual-specificity RNA methyltransferase RlmN"/>
    <property type="match status" value="1"/>
</dbReference>
<comment type="catalytic activity">
    <reaction evidence="14">
        <text>adenosine(2503) in 23S rRNA + 2 reduced [2Fe-2S]-[ferredoxin] + 2 S-adenosyl-L-methionine = 2-methyladenosine(2503) in 23S rRNA + 5'-deoxyadenosine + L-methionine + 2 oxidized [2Fe-2S]-[ferredoxin] + S-adenosyl-L-homocysteine</text>
        <dbReference type="Rhea" id="RHEA:42916"/>
        <dbReference type="Rhea" id="RHEA-COMP:10000"/>
        <dbReference type="Rhea" id="RHEA-COMP:10001"/>
        <dbReference type="Rhea" id="RHEA-COMP:10152"/>
        <dbReference type="Rhea" id="RHEA-COMP:10282"/>
        <dbReference type="ChEBI" id="CHEBI:17319"/>
        <dbReference type="ChEBI" id="CHEBI:33737"/>
        <dbReference type="ChEBI" id="CHEBI:33738"/>
        <dbReference type="ChEBI" id="CHEBI:57844"/>
        <dbReference type="ChEBI" id="CHEBI:57856"/>
        <dbReference type="ChEBI" id="CHEBI:59789"/>
        <dbReference type="ChEBI" id="CHEBI:74411"/>
        <dbReference type="ChEBI" id="CHEBI:74497"/>
        <dbReference type="EC" id="2.1.1.192"/>
    </reaction>
</comment>
<dbReference type="GO" id="GO:0019843">
    <property type="term" value="F:rRNA binding"/>
    <property type="evidence" value="ECO:0007669"/>
    <property type="project" value="UniProtKB-UniRule"/>
</dbReference>
<evidence type="ECO:0000256" key="12">
    <source>
        <dbReference type="ARBA" id="ARBA00023014"/>
    </source>
</evidence>
<evidence type="ECO:0000256" key="10">
    <source>
        <dbReference type="ARBA" id="ARBA00022723"/>
    </source>
</evidence>
<dbReference type="KEGG" id="aagg:ETAA8_27950"/>
<dbReference type="SFLD" id="SFLDS00029">
    <property type="entry name" value="Radical_SAM"/>
    <property type="match status" value="1"/>
</dbReference>
<evidence type="ECO:0000256" key="7">
    <source>
        <dbReference type="ARBA" id="ARBA00022679"/>
    </source>
</evidence>
<dbReference type="GO" id="GO:0070040">
    <property type="term" value="F:rRNA (adenine(2503)-C2-)-methyltransferase activity"/>
    <property type="evidence" value="ECO:0007669"/>
    <property type="project" value="UniProtKB-UniRule"/>
</dbReference>
<comment type="cofactor">
    <cofactor evidence="14">
        <name>[4Fe-4S] cluster</name>
        <dbReference type="ChEBI" id="CHEBI:49883"/>
    </cofactor>
    <text evidence="14">Binds 1 [4Fe-4S] cluster. The cluster is coordinated with 3 cysteines and an exchangeable S-adenosyl-L-methionine.</text>
</comment>
<dbReference type="InterPro" id="IPR048641">
    <property type="entry name" value="RlmN_N"/>
</dbReference>
<feature type="binding site" evidence="14">
    <location>
        <position position="124"/>
    </location>
    <ligand>
        <name>[4Fe-4S] cluster</name>
        <dbReference type="ChEBI" id="CHEBI:49883"/>
        <note>4Fe-4S-S-AdoMet</note>
    </ligand>
</feature>
<comment type="caution">
    <text evidence="14">Lacks conserved residue(s) required for the propagation of feature annotation.</text>
</comment>
<keyword evidence="7 14" id="KW-0808">Transferase</keyword>
<dbReference type="PIRSF" id="PIRSF006004">
    <property type="entry name" value="CHP00048"/>
    <property type="match status" value="1"/>
</dbReference>
<feature type="binding site" evidence="14">
    <location>
        <position position="297"/>
    </location>
    <ligand>
        <name>S-adenosyl-L-methionine</name>
        <dbReference type="ChEBI" id="CHEBI:59789"/>
    </ligand>
</feature>
<dbReference type="SFLD" id="SFLDF00275">
    <property type="entry name" value="adenosine_C2_methyltransferase"/>
    <property type="match status" value="1"/>
</dbReference>
<evidence type="ECO:0000256" key="4">
    <source>
        <dbReference type="ARBA" id="ARBA00022490"/>
    </source>
</evidence>
<dbReference type="Proteomes" id="UP000315017">
    <property type="component" value="Chromosome"/>
</dbReference>
<dbReference type="NCBIfam" id="TIGR00048">
    <property type="entry name" value="rRNA_mod_RlmN"/>
    <property type="match status" value="1"/>
</dbReference>
<dbReference type="OrthoDB" id="9793973at2"/>
<dbReference type="InterPro" id="IPR007197">
    <property type="entry name" value="rSAM"/>
</dbReference>
<keyword evidence="11 14" id="KW-0408">Iron</keyword>
<gene>
    <name evidence="16" type="primary">rlmN_1</name>
    <name evidence="14" type="synonym">rlmN</name>
    <name evidence="16" type="ORF">ETAA8_27950</name>
</gene>
<feature type="binding site" evidence="14">
    <location>
        <position position="117"/>
    </location>
    <ligand>
        <name>[4Fe-4S] cluster</name>
        <dbReference type="ChEBI" id="CHEBI:49883"/>
        <note>4Fe-4S-S-AdoMet</note>
    </ligand>
</feature>
<evidence type="ECO:0000256" key="5">
    <source>
        <dbReference type="ARBA" id="ARBA00022552"/>
    </source>
</evidence>
<evidence type="ECO:0000256" key="9">
    <source>
        <dbReference type="ARBA" id="ARBA00022694"/>
    </source>
</evidence>
<dbReference type="GO" id="GO:0002935">
    <property type="term" value="F:tRNA (adenine(37)-C2)-methyltransferase activity"/>
    <property type="evidence" value="ECO:0007669"/>
    <property type="project" value="UniProtKB-UniRule"/>
</dbReference>
<keyword evidence="6 14" id="KW-0489">Methyltransferase</keyword>
<evidence type="ECO:0000256" key="13">
    <source>
        <dbReference type="ARBA" id="ARBA00023157"/>
    </source>
</evidence>